<evidence type="ECO:0000256" key="1">
    <source>
        <dbReference type="SAM" id="MobiDB-lite"/>
    </source>
</evidence>
<keyword evidence="3" id="KW-1185">Reference proteome</keyword>
<accession>A0A016W1M9</accession>
<sequence>MSKTNGHSAESPSLCHNFLRTAPFKANWSPFDLSRRDLFYDLLNVGDPTGLILAANGAEESYLSETSGSGNDVTHREGFQEQASRDPHDSIDAVGSDFH</sequence>
<feature type="compositionally biased region" description="Polar residues" evidence="1">
    <location>
        <begin position="63"/>
        <end position="72"/>
    </location>
</feature>
<comment type="caution">
    <text evidence="2">The sequence shown here is derived from an EMBL/GenBank/DDBJ whole genome shotgun (WGS) entry which is preliminary data.</text>
</comment>
<organism evidence="2 3">
    <name type="scientific">Ancylostoma ceylanicum</name>
    <dbReference type="NCBI Taxonomy" id="53326"/>
    <lineage>
        <taxon>Eukaryota</taxon>
        <taxon>Metazoa</taxon>
        <taxon>Ecdysozoa</taxon>
        <taxon>Nematoda</taxon>
        <taxon>Chromadorea</taxon>
        <taxon>Rhabditida</taxon>
        <taxon>Rhabditina</taxon>
        <taxon>Rhabditomorpha</taxon>
        <taxon>Strongyloidea</taxon>
        <taxon>Ancylostomatidae</taxon>
        <taxon>Ancylostomatinae</taxon>
        <taxon>Ancylostoma</taxon>
    </lineage>
</organism>
<dbReference type="Proteomes" id="UP000024635">
    <property type="component" value="Unassembled WGS sequence"/>
</dbReference>
<reference evidence="3" key="1">
    <citation type="journal article" date="2015" name="Nat. Genet.">
        <title>The genome and transcriptome of the zoonotic hookworm Ancylostoma ceylanicum identify infection-specific gene families.</title>
        <authorList>
            <person name="Schwarz E.M."/>
            <person name="Hu Y."/>
            <person name="Antoshechkin I."/>
            <person name="Miller M.M."/>
            <person name="Sternberg P.W."/>
            <person name="Aroian R.V."/>
        </authorList>
    </citation>
    <scope>NUCLEOTIDE SEQUENCE</scope>
    <source>
        <strain evidence="3">HY135</strain>
    </source>
</reference>
<protein>
    <submittedName>
        <fullName evidence="2">Uncharacterized protein</fullName>
    </submittedName>
</protein>
<evidence type="ECO:0000313" key="3">
    <source>
        <dbReference type="Proteomes" id="UP000024635"/>
    </source>
</evidence>
<evidence type="ECO:0000313" key="2">
    <source>
        <dbReference type="EMBL" id="EYC33177.1"/>
    </source>
</evidence>
<proteinExistence type="predicted"/>
<name>A0A016W1M9_9BILA</name>
<feature type="region of interest" description="Disordered" evidence="1">
    <location>
        <begin position="63"/>
        <end position="99"/>
    </location>
</feature>
<dbReference type="AlphaFoldDB" id="A0A016W1M9"/>
<dbReference type="EMBL" id="JARK01001338">
    <property type="protein sequence ID" value="EYC33177.1"/>
    <property type="molecule type" value="Genomic_DNA"/>
</dbReference>
<gene>
    <name evidence="2" type="primary">Acey_s0002.g646</name>
    <name evidence="2" type="ORF">Y032_0002g646</name>
</gene>
<feature type="compositionally biased region" description="Basic and acidic residues" evidence="1">
    <location>
        <begin position="73"/>
        <end position="91"/>
    </location>
</feature>